<evidence type="ECO:0000313" key="3">
    <source>
        <dbReference type="Proteomes" id="UP001196413"/>
    </source>
</evidence>
<organism evidence="2 3">
    <name type="scientific">Parelaphostrongylus tenuis</name>
    <name type="common">Meningeal worm</name>
    <dbReference type="NCBI Taxonomy" id="148309"/>
    <lineage>
        <taxon>Eukaryota</taxon>
        <taxon>Metazoa</taxon>
        <taxon>Ecdysozoa</taxon>
        <taxon>Nematoda</taxon>
        <taxon>Chromadorea</taxon>
        <taxon>Rhabditida</taxon>
        <taxon>Rhabditina</taxon>
        <taxon>Rhabditomorpha</taxon>
        <taxon>Strongyloidea</taxon>
        <taxon>Metastrongylidae</taxon>
        <taxon>Parelaphostrongylus</taxon>
    </lineage>
</organism>
<feature type="region of interest" description="Disordered" evidence="1">
    <location>
        <begin position="398"/>
        <end position="446"/>
    </location>
</feature>
<name>A0AAD5NBV7_PARTN</name>
<comment type="caution">
    <text evidence="2">The sequence shown here is derived from an EMBL/GenBank/DDBJ whole genome shotgun (WGS) entry which is preliminary data.</text>
</comment>
<keyword evidence="3" id="KW-1185">Reference proteome</keyword>
<dbReference type="EMBL" id="JAHQIW010005194">
    <property type="protein sequence ID" value="KAJ1365209.1"/>
    <property type="molecule type" value="Genomic_DNA"/>
</dbReference>
<protein>
    <submittedName>
        <fullName evidence="2">Uncharacterized protein</fullName>
    </submittedName>
</protein>
<accession>A0AAD5NBV7</accession>
<proteinExistence type="predicted"/>
<gene>
    <name evidence="2" type="ORF">KIN20_025448</name>
</gene>
<evidence type="ECO:0000256" key="1">
    <source>
        <dbReference type="SAM" id="MobiDB-lite"/>
    </source>
</evidence>
<evidence type="ECO:0000313" key="2">
    <source>
        <dbReference type="EMBL" id="KAJ1365209.1"/>
    </source>
</evidence>
<reference evidence="2" key="1">
    <citation type="submission" date="2021-06" db="EMBL/GenBank/DDBJ databases">
        <title>Parelaphostrongylus tenuis whole genome reference sequence.</title>
        <authorList>
            <person name="Garwood T.J."/>
            <person name="Larsen P.A."/>
            <person name="Fountain-Jones N.M."/>
            <person name="Garbe J.R."/>
            <person name="Macchietto M.G."/>
            <person name="Kania S.A."/>
            <person name="Gerhold R.W."/>
            <person name="Richards J.E."/>
            <person name="Wolf T.M."/>
        </authorList>
    </citation>
    <scope>NUCLEOTIDE SEQUENCE</scope>
    <source>
        <strain evidence="2">MNPRO001-30</strain>
        <tissue evidence="2">Meninges</tissue>
    </source>
</reference>
<sequence length="587" mass="66294">MPRSIDSRSWELLEEVPARLFRLTKQALSLRQKTVLARQCVKFLRRCLQHRIVPNFIKRKRLHAICGVPEDSHRILDIEMKVLRACLRSKLDNLYAMLKKCAAKEYYCDQYLEGNLWRRIIGGSKLICDSIRSDAKVTLRRKFDDLLSRSHNMTLRRHTDTANEDQASHIRASNASRNSRVTVLGGITLPDGARSLLELGPSFSPSQPISKVSLRKVACGLHDLQDQLRKKARVEETNRIEQQVEALIPPFPQPFYRQQDPNEEVDRKFRKFADETFRTLTHYRTKRFQSNLTEIQKRGMKEDGPTDRIAWFLTLITSQLLGHIPAHLTNTQMFLDRLRNANPNSAWSGNYYAQTRGLAMGQRLAPSLAIAFMSKVEAPVMDLRPLLYFISVIQTKTTPTPSVSTTSVTRENGDTTTSPSTTTTSSSATTTSSSATTTGTTVTGTPTNTVHGLAGIAAEQHRLRALMLRATILISFEKSGTTNDTFPSLVFFGFAGTLFPSNLFRGATFSSLSKKALYWVDCHELVIKVSMIVLLNIGRNNFVERQQHEVSWCSGYHICLTRRRSAVPARPRSVVFEFACAQLDAIN</sequence>
<dbReference type="AlphaFoldDB" id="A0AAD5NBV7"/>
<dbReference type="Proteomes" id="UP001196413">
    <property type="component" value="Unassembled WGS sequence"/>
</dbReference>